<dbReference type="OrthoDB" id="6302218at2"/>
<evidence type="ECO:0000313" key="4">
    <source>
        <dbReference type="Proteomes" id="UP000286908"/>
    </source>
</evidence>
<dbReference type="EMBL" id="NRQY01000001">
    <property type="protein sequence ID" value="RUT67226.1"/>
    <property type="molecule type" value="Genomic_DNA"/>
</dbReference>
<feature type="domain" description="HTH cro/C1-type" evidence="2">
    <location>
        <begin position="11"/>
        <end position="54"/>
    </location>
</feature>
<feature type="region of interest" description="Disordered" evidence="1">
    <location>
        <begin position="76"/>
        <end position="101"/>
    </location>
</feature>
<organism evidence="3 4">
    <name type="scientific">Morganella morganii</name>
    <name type="common">Proteus morganii</name>
    <dbReference type="NCBI Taxonomy" id="582"/>
    <lineage>
        <taxon>Bacteria</taxon>
        <taxon>Pseudomonadati</taxon>
        <taxon>Pseudomonadota</taxon>
        <taxon>Gammaproteobacteria</taxon>
        <taxon>Enterobacterales</taxon>
        <taxon>Morganellaceae</taxon>
        <taxon>Morganella</taxon>
    </lineage>
</organism>
<gene>
    <name evidence="3" type="ORF">CKG00_13275</name>
</gene>
<evidence type="ECO:0000259" key="2">
    <source>
        <dbReference type="PROSITE" id="PS50943"/>
    </source>
</evidence>
<evidence type="ECO:0000256" key="1">
    <source>
        <dbReference type="SAM" id="MobiDB-lite"/>
    </source>
</evidence>
<dbReference type="InterPro" id="IPR010982">
    <property type="entry name" value="Lambda_DNA-bd_dom_sf"/>
</dbReference>
<dbReference type="PROSITE" id="PS50943">
    <property type="entry name" value="HTH_CROC1"/>
    <property type="match status" value="1"/>
</dbReference>
<sequence>MTNLSTLGERIRMIREAENLNRKEMAELIGASYGTLNNYETKGVLVTETVLVKLTNHPRFEKYTLWLMTGKTNEAMGQISPTLSPDGAEKEPSHHSERKIG</sequence>
<name>A0A433ZYN4_MORMO</name>
<evidence type="ECO:0000313" key="3">
    <source>
        <dbReference type="EMBL" id="RUT67226.1"/>
    </source>
</evidence>
<dbReference type="SMART" id="SM00530">
    <property type="entry name" value="HTH_XRE"/>
    <property type="match status" value="1"/>
</dbReference>
<proteinExistence type="predicted"/>
<comment type="caution">
    <text evidence="3">The sequence shown here is derived from an EMBL/GenBank/DDBJ whole genome shotgun (WGS) entry which is preliminary data.</text>
</comment>
<dbReference type="AlphaFoldDB" id="A0A433ZYN4"/>
<dbReference type="CDD" id="cd00093">
    <property type="entry name" value="HTH_XRE"/>
    <property type="match status" value="1"/>
</dbReference>
<dbReference type="InterPro" id="IPR001387">
    <property type="entry name" value="Cro/C1-type_HTH"/>
</dbReference>
<dbReference type="Proteomes" id="UP000286908">
    <property type="component" value="Unassembled WGS sequence"/>
</dbReference>
<protein>
    <submittedName>
        <fullName evidence="3">Transcriptional regulator</fullName>
    </submittedName>
</protein>
<dbReference type="Pfam" id="PF01381">
    <property type="entry name" value="HTH_3"/>
    <property type="match status" value="1"/>
</dbReference>
<dbReference type="Gene3D" id="1.10.260.40">
    <property type="entry name" value="lambda repressor-like DNA-binding domains"/>
    <property type="match status" value="1"/>
</dbReference>
<accession>A0A433ZYN4</accession>
<dbReference type="GO" id="GO:0003677">
    <property type="term" value="F:DNA binding"/>
    <property type="evidence" value="ECO:0007669"/>
    <property type="project" value="InterPro"/>
</dbReference>
<feature type="compositionally biased region" description="Basic and acidic residues" evidence="1">
    <location>
        <begin position="87"/>
        <end position="101"/>
    </location>
</feature>
<dbReference type="SUPFAM" id="SSF47413">
    <property type="entry name" value="lambda repressor-like DNA-binding domains"/>
    <property type="match status" value="1"/>
</dbReference>
<reference evidence="3 4" key="1">
    <citation type="submission" date="2017-08" db="EMBL/GenBank/DDBJ databases">
        <title>Draft genome sequence of pheromone producing symbiont Morganella morganii, of the female New Zealand grass grub Costelytra giveni.</title>
        <authorList>
            <person name="Laugraud A."/>
            <person name="Young S.D."/>
            <person name="Hurst M.H."/>
        </authorList>
    </citation>
    <scope>NUCLEOTIDE SEQUENCE [LARGE SCALE GENOMIC DNA]</scope>
    <source>
        <strain evidence="3 4">MMsCG</strain>
    </source>
</reference>